<evidence type="ECO:0000256" key="4">
    <source>
        <dbReference type="ARBA" id="ARBA00020268"/>
    </source>
</evidence>
<evidence type="ECO:0000256" key="8">
    <source>
        <dbReference type="ARBA" id="ARBA00022692"/>
    </source>
</evidence>
<comment type="similarity">
    <text evidence="3">Belongs to the multi antimicrobial extrusion (MATE) (TC 2.A.66.1) family.</text>
</comment>
<keyword evidence="10" id="KW-0406">Ion transport</keyword>
<comment type="subcellular location">
    <subcellularLocation>
        <location evidence="2">Cell membrane</location>
        <topology evidence="2">Multi-pass membrane protein</topology>
    </subcellularLocation>
</comment>
<comment type="function">
    <text evidence="1">Multidrug efflux pump.</text>
</comment>
<evidence type="ECO:0000256" key="6">
    <source>
        <dbReference type="ARBA" id="ARBA00022449"/>
    </source>
</evidence>
<feature type="transmembrane region" description="Helical" evidence="13">
    <location>
        <begin position="246"/>
        <end position="265"/>
    </location>
</feature>
<protein>
    <recommendedName>
        <fullName evidence="4">Probable multidrug resistance protein NorM</fullName>
    </recommendedName>
    <alternativeName>
        <fullName evidence="12">Multidrug-efflux transporter</fullName>
    </alternativeName>
</protein>
<evidence type="ECO:0000256" key="2">
    <source>
        <dbReference type="ARBA" id="ARBA00004651"/>
    </source>
</evidence>
<evidence type="ECO:0000256" key="12">
    <source>
        <dbReference type="ARBA" id="ARBA00031636"/>
    </source>
</evidence>
<dbReference type="RefSeq" id="WP_310775875.1">
    <property type="nucleotide sequence ID" value="NZ_JBHRWR010000017.1"/>
</dbReference>
<dbReference type="Proteomes" id="UP001595701">
    <property type="component" value="Unassembled WGS sequence"/>
</dbReference>
<reference evidence="15" key="1">
    <citation type="journal article" date="2019" name="Int. J. Syst. Evol. Microbiol.">
        <title>The Global Catalogue of Microorganisms (GCM) 10K type strain sequencing project: providing services to taxonomists for standard genome sequencing and annotation.</title>
        <authorList>
            <consortium name="The Broad Institute Genomics Platform"/>
            <consortium name="The Broad Institute Genome Sequencing Center for Infectious Disease"/>
            <person name="Wu L."/>
            <person name="Ma J."/>
        </authorList>
    </citation>
    <scope>NUCLEOTIDE SEQUENCE [LARGE SCALE GENOMIC DNA]</scope>
    <source>
        <strain evidence="15">CGMCC 4.7035</strain>
    </source>
</reference>
<comment type="caution">
    <text evidence="14">The sequence shown here is derived from an EMBL/GenBank/DDBJ whole genome shotgun (WGS) entry which is preliminary data.</text>
</comment>
<accession>A0ABV7SJE1</accession>
<dbReference type="InterPro" id="IPR002528">
    <property type="entry name" value="MATE_fam"/>
</dbReference>
<gene>
    <name evidence="14" type="ORF">ACFOZ0_24630</name>
</gene>
<evidence type="ECO:0000256" key="11">
    <source>
        <dbReference type="ARBA" id="ARBA00023136"/>
    </source>
</evidence>
<evidence type="ECO:0000256" key="13">
    <source>
        <dbReference type="SAM" id="Phobius"/>
    </source>
</evidence>
<dbReference type="EMBL" id="JBHRWR010000017">
    <property type="protein sequence ID" value="MFC3576411.1"/>
    <property type="molecule type" value="Genomic_DNA"/>
</dbReference>
<evidence type="ECO:0000313" key="14">
    <source>
        <dbReference type="EMBL" id="MFC3576411.1"/>
    </source>
</evidence>
<keyword evidence="5" id="KW-0813">Transport</keyword>
<feature type="transmembrane region" description="Helical" evidence="13">
    <location>
        <begin position="351"/>
        <end position="369"/>
    </location>
</feature>
<feature type="transmembrane region" description="Helical" evidence="13">
    <location>
        <begin position="12"/>
        <end position="33"/>
    </location>
</feature>
<dbReference type="InterPro" id="IPR050222">
    <property type="entry name" value="MATE_MdtK"/>
</dbReference>
<dbReference type="PIRSF" id="PIRSF006603">
    <property type="entry name" value="DinF"/>
    <property type="match status" value="1"/>
</dbReference>
<feature type="transmembrane region" description="Helical" evidence="13">
    <location>
        <begin position="161"/>
        <end position="180"/>
    </location>
</feature>
<evidence type="ECO:0000256" key="5">
    <source>
        <dbReference type="ARBA" id="ARBA00022448"/>
    </source>
</evidence>
<keyword evidence="11 13" id="KW-0472">Membrane</keyword>
<keyword evidence="6" id="KW-0050">Antiport</keyword>
<feature type="transmembrane region" description="Helical" evidence="13">
    <location>
        <begin position="309"/>
        <end position="331"/>
    </location>
</feature>
<feature type="transmembrane region" description="Helical" evidence="13">
    <location>
        <begin position="126"/>
        <end position="149"/>
    </location>
</feature>
<feature type="transmembrane region" description="Helical" evidence="13">
    <location>
        <begin position="400"/>
        <end position="421"/>
    </location>
</feature>
<evidence type="ECO:0000256" key="1">
    <source>
        <dbReference type="ARBA" id="ARBA00003408"/>
    </source>
</evidence>
<feature type="transmembrane region" description="Helical" evidence="13">
    <location>
        <begin position="376"/>
        <end position="394"/>
    </location>
</feature>
<organism evidence="14 15">
    <name type="scientific">Streptomyces yaanensis</name>
    <dbReference type="NCBI Taxonomy" id="1142239"/>
    <lineage>
        <taxon>Bacteria</taxon>
        <taxon>Bacillati</taxon>
        <taxon>Actinomycetota</taxon>
        <taxon>Actinomycetes</taxon>
        <taxon>Kitasatosporales</taxon>
        <taxon>Streptomycetaceae</taxon>
        <taxon>Streptomyces</taxon>
    </lineage>
</organism>
<evidence type="ECO:0000256" key="10">
    <source>
        <dbReference type="ARBA" id="ARBA00023065"/>
    </source>
</evidence>
<feature type="transmembrane region" description="Helical" evidence="13">
    <location>
        <begin position="53"/>
        <end position="72"/>
    </location>
</feature>
<sequence length="436" mass="44551">MNAHRKQLIALAHPVYFSLLASVAAGIINTVWVSRLGGPAVAAVAVATNTENVLLGVALVFASGTTVLVAHARGAGDPGAVRSAVRGGWALCAVITPVFVTGGFLLREPLARLVLGGGGPALPLAIGYFAISLPGIAVFFVQQLVDGILKGTGDTRTPMRLALLANGLILVCDPLLIHAYGVRGAAASTVLCRCVALAAGLRALRRNALLRKASSVRPSQPTGAALRRTLRTGLPMSADFTVRQTGALVLVAIVARLGVTAVAAYAIAYKVMYIATMAFYAVRQAASIHTAHTRGAGKDERRAIGRQAVLVSGTVGLAAAVLLGALAPWIMRAFGAGGAVAHDGVLFLRCVGPYLLLMACFIALGGVFEGGGGAPVLLRVTLLGTAVQLPLAHALSGLGLPGICLAFALSLALQCGALLALGRRQEGARVSWVRVA</sequence>
<feature type="transmembrane region" description="Helical" evidence="13">
    <location>
        <begin position="84"/>
        <end position="106"/>
    </location>
</feature>
<evidence type="ECO:0000256" key="3">
    <source>
        <dbReference type="ARBA" id="ARBA00010199"/>
    </source>
</evidence>
<keyword evidence="9 13" id="KW-1133">Transmembrane helix</keyword>
<dbReference type="NCBIfam" id="TIGR00797">
    <property type="entry name" value="matE"/>
    <property type="match status" value="1"/>
</dbReference>
<dbReference type="PANTHER" id="PTHR43298:SF2">
    <property type="entry name" value="FMN_FAD EXPORTER YEEO-RELATED"/>
    <property type="match status" value="1"/>
</dbReference>
<evidence type="ECO:0000313" key="15">
    <source>
        <dbReference type="Proteomes" id="UP001595701"/>
    </source>
</evidence>
<keyword evidence="8 13" id="KW-0812">Transmembrane</keyword>
<keyword evidence="15" id="KW-1185">Reference proteome</keyword>
<proteinExistence type="inferred from homology"/>
<evidence type="ECO:0000256" key="9">
    <source>
        <dbReference type="ARBA" id="ARBA00022989"/>
    </source>
</evidence>
<dbReference type="Pfam" id="PF01554">
    <property type="entry name" value="MatE"/>
    <property type="match status" value="2"/>
</dbReference>
<keyword evidence="7" id="KW-1003">Cell membrane</keyword>
<name>A0ABV7SJE1_9ACTN</name>
<dbReference type="InterPro" id="IPR048279">
    <property type="entry name" value="MdtK-like"/>
</dbReference>
<evidence type="ECO:0000256" key="7">
    <source>
        <dbReference type="ARBA" id="ARBA00022475"/>
    </source>
</evidence>
<dbReference type="PANTHER" id="PTHR43298">
    <property type="entry name" value="MULTIDRUG RESISTANCE PROTEIN NORM-RELATED"/>
    <property type="match status" value="1"/>
</dbReference>